<evidence type="ECO:0000256" key="4">
    <source>
        <dbReference type="ARBA" id="ARBA00022917"/>
    </source>
</evidence>
<evidence type="ECO:0000256" key="5">
    <source>
        <dbReference type="HAMAP-Rule" id="MF_03006"/>
    </source>
</evidence>
<dbReference type="InterPro" id="IPR000504">
    <property type="entry name" value="RRM_dom"/>
</dbReference>
<feature type="region of interest" description="Disordered" evidence="7">
    <location>
        <begin position="287"/>
        <end position="317"/>
    </location>
</feature>
<dbReference type="Gene3D" id="3.30.70.330">
    <property type="match status" value="1"/>
</dbReference>
<dbReference type="Pfam" id="PF00076">
    <property type="entry name" value="RRM_1"/>
    <property type="match status" value="1"/>
</dbReference>
<proteinExistence type="inferred from homology"/>
<dbReference type="Pfam" id="PF12353">
    <property type="entry name" value="eIF3g"/>
    <property type="match status" value="1"/>
</dbReference>
<keyword evidence="4 5" id="KW-0648">Protein biosynthesis</keyword>
<dbReference type="InterPro" id="IPR024675">
    <property type="entry name" value="eIF3g_N"/>
</dbReference>
<evidence type="ECO:0000313" key="10">
    <source>
        <dbReference type="Proteomes" id="UP000030745"/>
    </source>
</evidence>
<feature type="region of interest" description="Disordered" evidence="7">
    <location>
        <begin position="146"/>
        <end position="168"/>
    </location>
</feature>
<dbReference type="STRING" id="695850.A0A067D7D8"/>
<dbReference type="CDD" id="cd12408">
    <property type="entry name" value="RRM_eIF3G_like"/>
    <property type="match status" value="1"/>
</dbReference>
<evidence type="ECO:0000256" key="2">
    <source>
        <dbReference type="ARBA" id="ARBA00022540"/>
    </source>
</evidence>
<dbReference type="PIRSF" id="PIRSF037949">
    <property type="entry name" value="Transl_init_eIF-3_RNA-bind"/>
    <property type="match status" value="1"/>
</dbReference>
<evidence type="ECO:0000259" key="8">
    <source>
        <dbReference type="PROSITE" id="PS50102"/>
    </source>
</evidence>
<dbReference type="OMA" id="ICQGDHF"/>
<feature type="region of interest" description="Disordered" evidence="7">
    <location>
        <begin position="185"/>
        <end position="204"/>
    </location>
</feature>
<dbReference type="InterPro" id="IPR034240">
    <property type="entry name" value="eIF3G_RRM"/>
</dbReference>
<dbReference type="GO" id="GO:0003743">
    <property type="term" value="F:translation initiation factor activity"/>
    <property type="evidence" value="ECO:0007669"/>
    <property type="project" value="UniProtKB-UniRule"/>
</dbReference>
<dbReference type="RefSeq" id="XP_012194263.1">
    <property type="nucleotide sequence ID" value="XM_012338873.1"/>
</dbReference>
<name>A0A067D7D8_SAPPC</name>
<dbReference type="GO" id="GO:0001732">
    <property type="term" value="P:formation of cytoplasmic translation initiation complex"/>
    <property type="evidence" value="ECO:0007669"/>
    <property type="project" value="UniProtKB-UniRule"/>
</dbReference>
<dbReference type="InterPro" id="IPR017334">
    <property type="entry name" value="eIF3_g"/>
</dbReference>
<dbReference type="PROSITE" id="PS50102">
    <property type="entry name" value="RRM"/>
    <property type="match status" value="1"/>
</dbReference>
<dbReference type="SUPFAM" id="SSF54928">
    <property type="entry name" value="RNA-binding domain, RBD"/>
    <property type="match status" value="1"/>
</dbReference>
<evidence type="ECO:0000256" key="1">
    <source>
        <dbReference type="ARBA" id="ARBA00022490"/>
    </source>
</evidence>
<feature type="domain" description="RRM" evidence="8">
    <location>
        <begin position="207"/>
        <end position="285"/>
    </location>
</feature>
<comment type="subcellular location">
    <subcellularLocation>
        <location evidence="5">Cytoplasm</location>
    </subcellularLocation>
</comment>
<evidence type="ECO:0000313" key="9">
    <source>
        <dbReference type="EMBL" id="KDO34586.1"/>
    </source>
</evidence>
<dbReference type="GO" id="GO:0033290">
    <property type="term" value="C:eukaryotic 48S preinitiation complex"/>
    <property type="evidence" value="ECO:0007669"/>
    <property type="project" value="UniProtKB-UniRule"/>
</dbReference>
<dbReference type="CDD" id="cd12933">
    <property type="entry name" value="eIF3G"/>
    <property type="match status" value="1"/>
</dbReference>
<keyword evidence="10" id="KW-1185">Reference proteome</keyword>
<dbReference type="AlphaFoldDB" id="A0A067D7D8"/>
<dbReference type="InterPro" id="IPR035979">
    <property type="entry name" value="RBD_domain_sf"/>
</dbReference>
<dbReference type="EMBL" id="KK583190">
    <property type="protein sequence ID" value="KDO34586.1"/>
    <property type="molecule type" value="Genomic_DNA"/>
</dbReference>
<comment type="similarity">
    <text evidence="5">Belongs to the eIF-3 subunit G family.</text>
</comment>
<dbReference type="GO" id="GO:0003723">
    <property type="term" value="F:RNA binding"/>
    <property type="evidence" value="ECO:0007669"/>
    <property type="project" value="UniProtKB-UniRule"/>
</dbReference>
<evidence type="ECO:0000256" key="7">
    <source>
        <dbReference type="SAM" id="MobiDB-lite"/>
    </source>
</evidence>
<dbReference type="SMART" id="SM00360">
    <property type="entry name" value="RRM"/>
    <property type="match status" value="1"/>
</dbReference>
<dbReference type="PANTHER" id="PTHR10352">
    <property type="entry name" value="EUKARYOTIC TRANSLATION INITIATION FACTOR 3 SUBUNIT G"/>
    <property type="match status" value="1"/>
</dbReference>
<keyword evidence="1 5" id="KW-0963">Cytoplasm</keyword>
<keyword evidence="2 5" id="KW-0396">Initiation factor</keyword>
<dbReference type="OrthoDB" id="1749473at2759"/>
<sequence>MVFGQQRWGDDDDVLPPRTETEVDGVKTIVAWKFDDNKNKVKVTTTIKKVHETTRVSKRVLDRQSMSKFGEALQEGSNNNVTYTPPEAIFMEDPSADQVLPGEEKEKESIFSGVSKQSIVVCRHCGMVGDHWTLKCPYKDSAAPMTDMSDMPRDDDETSAPAAPAAAPTRALSFAHAAGGKYVPPSMRGASAPSDDVRAPVADKDSATLRVTNISPETREDDLKDLFRVFGPLERVYLAKDRETFQSRGFAFVSYVYREDAQKAMDKLQGYGYDHLILKLEWAKPSTKTPVDEGAQGTTFRSGYGKALPQNIAPPRK</sequence>
<dbReference type="GO" id="GO:0016282">
    <property type="term" value="C:eukaryotic 43S preinitiation complex"/>
    <property type="evidence" value="ECO:0007669"/>
    <property type="project" value="UniProtKB-UniRule"/>
</dbReference>
<reference evidence="9 10" key="1">
    <citation type="journal article" date="2013" name="PLoS Genet.">
        <title>Distinctive expansion of potential virulence genes in the genome of the oomycete fish pathogen Saprolegnia parasitica.</title>
        <authorList>
            <person name="Jiang R.H."/>
            <person name="de Bruijn I."/>
            <person name="Haas B.J."/>
            <person name="Belmonte R."/>
            <person name="Lobach L."/>
            <person name="Christie J."/>
            <person name="van den Ackerveken G."/>
            <person name="Bottin A."/>
            <person name="Bulone V."/>
            <person name="Diaz-Moreno S.M."/>
            <person name="Dumas B."/>
            <person name="Fan L."/>
            <person name="Gaulin E."/>
            <person name="Govers F."/>
            <person name="Grenville-Briggs L.J."/>
            <person name="Horner N.R."/>
            <person name="Levin J.Z."/>
            <person name="Mammella M."/>
            <person name="Meijer H.J."/>
            <person name="Morris P."/>
            <person name="Nusbaum C."/>
            <person name="Oome S."/>
            <person name="Phillips A.J."/>
            <person name="van Rooyen D."/>
            <person name="Rzeszutek E."/>
            <person name="Saraiva M."/>
            <person name="Secombes C.J."/>
            <person name="Seidl M.F."/>
            <person name="Snel B."/>
            <person name="Stassen J.H."/>
            <person name="Sykes S."/>
            <person name="Tripathy S."/>
            <person name="van den Berg H."/>
            <person name="Vega-Arreguin J.C."/>
            <person name="Wawra S."/>
            <person name="Young S.K."/>
            <person name="Zeng Q."/>
            <person name="Dieguez-Uribeondo J."/>
            <person name="Russ C."/>
            <person name="Tyler B.M."/>
            <person name="van West P."/>
        </authorList>
    </citation>
    <scope>NUCLEOTIDE SEQUENCE [LARGE SCALE GENOMIC DNA]</scope>
    <source>
        <strain evidence="9 10">CBS 223.65</strain>
    </source>
</reference>
<evidence type="ECO:0000256" key="6">
    <source>
        <dbReference type="PROSITE-ProRule" id="PRU00176"/>
    </source>
</evidence>
<comment type="subunit">
    <text evidence="5">Component of the eukaryotic translation initiation factor 3 (eIF-3) complex.</text>
</comment>
<keyword evidence="3 6" id="KW-0694">RNA-binding</keyword>
<dbReference type="VEuPathDB" id="FungiDB:SPRG_00649"/>
<comment type="function">
    <text evidence="5">RNA-binding component of the eukaryotic translation initiation factor 3 (eIF-3) complex, which is involved in protein synthesis of a specialized repertoire of mRNAs and, together with other initiation factors, stimulates binding of mRNA and methionyl-tRNAi to the 40S ribosome. The eIF-3 complex specifically targets and initiates translation of a subset of mRNAs involved in cell proliferation. This subunit can bind 18S rRNA.</text>
</comment>
<dbReference type="Proteomes" id="UP000030745">
    <property type="component" value="Unassembled WGS sequence"/>
</dbReference>
<feature type="compositionally biased region" description="Basic and acidic residues" evidence="7">
    <location>
        <begin position="195"/>
        <end position="204"/>
    </location>
</feature>
<dbReference type="GO" id="GO:0005852">
    <property type="term" value="C:eukaryotic translation initiation factor 3 complex"/>
    <property type="evidence" value="ECO:0007669"/>
    <property type="project" value="UniProtKB-UniRule"/>
</dbReference>
<accession>A0A067D7D8</accession>
<dbReference type="InterPro" id="IPR012677">
    <property type="entry name" value="Nucleotide-bd_a/b_plait_sf"/>
</dbReference>
<dbReference type="HAMAP" id="MF_03006">
    <property type="entry name" value="eIF3g"/>
    <property type="match status" value="1"/>
</dbReference>
<organism evidence="9 10">
    <name type="scientific">Saprolegnia parasitica (strain CBS 223.65)</name>
    <dbReference type="NCBI Taxonomy" id="695850"/>
    <lineage>
        <taxon>Eukaryota</taxon>
        <taxon>Sar</taxon>
        <taxon>Stramenopiles</taxon>
        <taxon>Oomycota</taxon>
        <taxon>Saprolegniomycetes</taxon>
        <taxon>Saprolegniales</taxon>
        <taxon>Saprolegniaceae</taxon>
        <taxon>Saprolegnia</taxon>
    </lineage>
</organism>
<dbReference type="KEGG" id="spar:SPRG_00649"/>
<gene>
    <name evidence="9" type="ORF">SPRG_00649</name>
</gene>
<protein>
    <recommendedName>
        <fullName evidence="5">Eukaryotic translation initiation factor 3 subunit G</fullName>
        <shortName evidence="5">eIF3g</shortName>
    </recommendedName>
    <alternativeName>
        <fullName evidence="5">Eukaryotic translation initiation factor 3 RNA-binding subunit</fullName>
        <shortName evidence="5">eIF-3 RNA-binding subunit</shortName>
    </alternativeName>
    <alternativeName>
        <fullName evidence="5">Eukaryotic translation initiation factor 3 subunit 4</fullName>
    </alternativeName>
</protein>
<evidence type="ECO:0000256" key="3">
    <source>
        <dbReference type="ARBA" id="ARBA00022884"/>
    </source>
</evidence>
<dbReference type="GeneID" id="24123284"/>